<protein>
    <recommendedName>
        <fullName evidence="2">DUF2971 domain-containing protein</fullName>
    </recommendedName>
</protein>
<proteinExistence type="predicted"/>
<reference evidence="1" key="1">
    <citation type="submission" date="2015-10" db="EMBL/GenBank/DDBJ databases">
        <authorList>
            <person name="Gilbert D.G."/>
        </authorList>
    </citation>
    <scope>NUCLEOTIDE SEQUENCE</scope>
    <source>
        <strain evidence="1">Phyl III-seqv23</strain>
    </source>
</reference>
<name>A0A0S4U0Z0_RALSL</name>
<organism evidence="1">
    <name type="scientific">Ralstonia solanacearum</name>
    <name type="common">Pseudomonas solanacearum</name>
    <dbReference type="NCBI Taxonomy" id="305"/>
    <lineage>
        <taxon>Bacteria</taxon>
        <taxon>Pseudomonadati</taxon>
        <taxon>Pseudomonadota</taxon>
        <taxon>Betaproteobacteria</taxon>
        <taxon>Burkholderiales</taxon>
        <taxon>Burkholderiaceae</taxon>
        <taxon>Ralstonia</taxon>
        <taxon>Ralstonia solanacearum species complex</taxon>
    </lineage>
</organism>
<accession>A0A0S4U0Z0</accession>
<dbReference type="EMBL" id="LN899819">
    <property type="protein sequence ID" value="CUV15599.1"/>
    <property type="molecule type" value="Genomic_DNA"/>
</dbReference>
<sequence length="234" mass="27464">MTQDKDTKNPIYRIQNFDRVVDIFEKNELHLSHPSIWDDPYEKYLQHPASDSLFAQCWSTNPQSDAMWRIYSPNHMGLRIRTTPEKLRNAIRSSLKENDLRYRLIDVEYLAEAELRSRTHELTATLRNEFKPELAANSLGWKRRAFKHEEEVRLIIFRDKITENPKDGLKIKIDPHALIDDILIDPRAPKSLFEAFELYLKEKIGFKGGISKSRLYATRESIRVDPDEDPAADL</sequence>
<dbReference type="Pfam" id="PF11185">
    <property type="entry name" value="DUF2971"/>
    <property type="match status" value="1"/>
</dbReference>
<gene>
    <name evidence="1" type="ORF">RUN39_v1_1750009</name>
</gene>
<evidence type="ECO:0000313" key="1">
    <source>
        <dbReference type="EMBL" id="CUV15599.1"/>
    </source>
</evidence>
<dbReference type="AlphaFoldDB" id="A0A0S4U0Z0"/>
<evidence type="ECO:0008006" key="2">
    <source>
        <dbReference type="Google" id="ProtNLM"/>
    </source>
</evidence>
<dbReference type="InterPro" id="IPR021352">
    <property type="entry name" value="DUF2971"/>
</dbReference>